<dbReference type="RefSeq" id="XP_069199268.1">
    <property type="nucleotide sequence ID" value="XM_069342765.1"/>
</dbReference>
<evidence type="ECO:0000256" key="2">
    <source>
        <dbReference type="ARBA" id="ARBA00022490"/>
    </source>
</evidence>
<dbReference type="GeneID" id="95977010"/>
<reference evidence="10 11" key="1">
    <citation type="submission" date="2024-07" db="EMBL/GenBank/DDBJ databases">
        <title>Draft sequence of the Neodothiora populina.</title>
        <authorList>
            <person name="Drown D.D."/>
            <person name="Schuette U.S."/>
            <person name="Buechlein A.B."/>
            <person name="Rusch D.R."/>
            <person name="Winton L.W."/>
            <person name="Adams G.A."/>
        </authorList>
    </citation>
    <scope>NUCLEOTIDE SEQUENCE [LARGE SCALE GENOMIC DNA]</scope>
    <source>
        <strain evidence="10 11">CPC 39397</strain>
    </source>
</reference>
<dbReference type="InterPro" id="IPR032797">
    <property type="entry name" value="Mod21_N"/>
</dbReference>
<dbReference type="InterPro" id="IPR007259">
    <property type="entry name" value="GCP"/>
</dbReference>
<evidence type="ECO:0000313" key="11">
    <source>
        <dbReference type="Proteomes" id="UP001562354"/>
    </source>
</evidence>
<protein>
    <recommendedName>
        <fullName evidence="5">Spindle pole body component</fullName>
    </recommendedName>
</protein>
<keyword evidence="3 5" id="KW-0493">Microtubule</keyword>
<comment type="caution">
    <text evidence="10">The sequence shown here is derived from an EMBL/GenBank/DDBJ whole genome shotgun (WGS) entry which is preliminary data.</text>
</comment>
<dbReference type="InterPro" id="IPR059169">
    <property type="entry name" value="GCP5_N_ext"/>
</dbReference>
<evidence type="ECO:0000259" key="9">
    <source>
        <dbReference type="Pfam" id="PF17681"/>
    </source>
</evidence>
<dbReference type="EMBL" id="JBFMKM010000012">
    <property type="protein sequence ID" value="KAL1302992.1"/>
    <property type="molecule type" value="Genomic_DNA"/>
</dbReference>
<evidence type="ECO:0000256" key="4">
    <source>
        <dbReference type="ARBA" id="ARBA00023212"/>
    </source>
</evidence>
<name>A0ABR3PAB0_9PEZI</name>
<evidence type="ECO:0000259" key="7">
    <source>
        <dbReference type="Pfam" id="PF04130"/>
    </source>
</evidence>
<dbReference type="InterPro" id="IPR041470">
    <property type="entry name" value="GCP_N"/>
</dbReference>
<feature type="domain" description="Gamma-Tubulin ring complex non-core subunit mod21 N-terminal" evidence="8">
    <location>
        <begin position="67"/>
        <end position="153"/>
    </location>
</feature>
<dbReference type="Proteomes" id="UP001562354">
    <property type="component" value="Unassembled WGS sequence"/>
</dbReference>
<dbReference type="Pfam" id="PF04130">
    <property type="entry name" value="GCP_C_terminal"/>
    <property type="match status" value="1"/>
</dbReference>
<dbReference type="Pfam" id="PF17681">
    <property type="entry name" value="GCP_N_terminal"/>
    <property type="match status" value="1"/>
</dbReference>
<dbReference type="Gene3D" id="1.20.120.1900">
    <property type="entry name" value="Gamma-tubulin complex, C-terminal domain"/>
    <property type="match status" value="1"/>
</dbReference>
<dbReference type="CDD" id="cd22572">
    <property type="entry name" value="GCP5_NTD"/>
    <property type="match status" value="1"/>
</dbReference>
<keyword evidence="4 5" id="KW-0206">Cytoskeleton</keyword>
<organism evidence="10 11">
    <name type="scientific">Neodothiora populina</name>
    <dbReference type="NCBI Taxonomy" id="2781224"/>
    <lineage>
        <taxon>Eukaryota</taxon>
        <taxon>Fungi</taxon>
        <taxon>Dikarya</taxon>
        <taxon>Ascomycota</taxon>
        <taxon>Pezizomycotina</taxon>
        <taxon>Dothideomycetes</taxon>
        <taxon>Dothideomycetidae</taxon>
        <taxon>Dothideales</taxon>
        <taxon>Dothioraceae</taxon>
        <taxon>Neodothiora</taxon>
    </lineage>
</organism>
<feature type="domain" description="Gamma tubulin complex component C-terminal" evidence="7">
    <location>
        <begin position="551"/>
        <end position="864"/>
    </location>
</feature>
<dbReference type="Pfam" id="PF14609">
    <property type="entry name" value="GCP5-Mod21_N"/>
    <property type="match status" value="1"/>
</dbReference>
<dbReference type="PANTHER" id="PTHR19302">
    <property type="entry name" value="GAMMA TUBULIN COMPLEX PROTEIN"/>
    <property type="match status" value="1"/>
</dbReference>
<sequence>MSHAATISSLTNGLINAISGLNPEKDARRFKLCKDAATRAFRSQQYARVNQFDVQARLDGLEEKFAVLNRESVADALHNRREELTKQSTRWTPEILSLLLSLSDRPVEKTNLSILDEQDVDDEESPQLTWADILAEDPLNEEGIWDDVVIDSDNSDDEFQALRDDTIDDRTVSTEASSLAEEDVAAFARSFIVVKDSSELEAFESATPNPGFPISSADLESRPRKISDLQATREALLMLRGLPTTLFTIDSVHKYRLRSDFHGATCNTSTFRTVMQSFADHGSQVLYLRRWSKEVPKGDLLQRLNATIVLKLEEFDKDLAQLEHRFLSSQTDVTVSLQEVLLQVQDRTKSIQYLATTVETAESCVEVWSVLDTLYDMTCELQFGEDSSVFYYVASVFFDCLDIYLRPVYLWMTQGKLHPQNKGFFVRACHEVVDPGSLWHSHFEILTDTDGNAKAPTVMHDAARQIFISGKSTMFLDAIRYGKQNNSFDHIQMRGLDSQRIISSLEEGLLPFTCVFAEALQAWIGDLQSHSMDNLRELMFTRCGLSGTIAVIGNAYLALDGARVQHFADRLFSRIDRKRPWADRYILTDLARNTLGTANHLDPQRLSVKMISRGSPTRPHAAVAAIAADLDCLLVDYVVPWPLKNIIRDMTVCQRALLTSIRVYRSEYLLQKQQWTMLTIKDHRNRRLQEALVLRQRLIWFTYTVRSHMADIAAAAAHELRVDMEKAVDLDGMVLAYDGFQDRVEARLLLRANMKPIYRALVDILEICEDFAVIWSHLVEEANHNIFDGARTQRTSVAPEPEHSDDSAEEMEEDLQVNFGHIRDLSTLTREYNRQLHFAIAGLRGVSRAGGESSWISLAEKLNLGAEYMNKG</sequence>
<comment type="subcellular location">
    <subcellularLocation>
        <location evidence="5">Cytoplasm</location>
        <location evidence="5">Cytoskeleton</location>
        <location evidence="5">Microtubule organizing center</location>
    </subcellularLocation>
</comment>
<evidence type="ECO:0000256" key="6">
    <source>
        <dbReference type="SAM" id="MobiDB-lite"/>
    </source>
</evidence>
<comment type="similarity">
    <text evidence="1 5">Belongs to the TUBGCP family.</text>
</comment>
<evidence type="ECO:0000256" key="1">
    <source>
        <dbReference type="ARBA" id="ARBA00010337"/>
    </source>
</evidence>
<dbReference type="PANTHER" id="PTHR19302:SF33">
    <property type="entry name" value="GAMMA-TUBULIN COMPLEX COMPONENT 5"/>
    <property type="match status" value="1"/>
</dbReference>
<evidence type="ECO:0000256" key="5">
    <source>
        <dbReference type="RuleBase" id="RU363050"/>
    </source>
</evidence>
<keyword evidence="2 5" id="KW-0963">Cytoplasm</keyword>
<proteinExistence type="inferred from homology"/>
<dbReference type="InterPro" id="IPR042241">
    <property type="entry name" value="GCP_C_sf"/>
</dbReference>
<evidence type="ECO:0000259" key="8">
    <source>
        <dbReference type="Pfam" id="PF14609"/>
    </source>
</evidence>
<evidence type="ECO:0000313" key="10">
    <source>
        <dbReference type="EMBL" id="KAL1302992.1"/>
    </source>
</evidence>
<feature type="region of interest" description="Disordered" evidence="6">
    <location>
        <begin position="792"/>
        <end position="811"/>
    </location>
</feature>
<evidence type="ECO:0000256" key="3">
    <source>
        <dbReference type="ARBA" id="ARBA00022701"/>
    </source>
</evidence>
<keyword evidence="11" id="KW-1185">Reference proteome</keyword>
<dbReference type="InterPro" id="IPR040457">
    <property type="entry name" value="GCP_C"/>
</dbReference>
<feature type="domain" description="Gamma tubulin complex component protein N-terminal" evidence="9">
    <location>
        <begin position="233"/>
        <end position="541"/>
    </location>
</feature>
<accession>A0ABR3PAB0</accession>
<gene>
    <name evidence="10" type="ORF">AAFC00_003308</name>
</gene>